<reference evidence="4" key="1">
    <citation type="submission" date="2016-10" db="EMBL/GenBank/DDBJ databases">
        <authorList>
            <person name="Varghese N."/>
            <person name="Submissions S."/>
        </authorList>
    </citation>
    <scope>NUCLEOTIDE SEQUENCE [LARGE SCALE GENOMIC DNA]</scope>
    <source>
        <strain evidence="4">SP</strain>
    </source>
</reference>
<evidence type="ECO:0000313" key="4">
    <source>
        <dbReference type="Proteomes" id="UP000198935"/>
    </source>
</evidence>
<dbReference type="SUPFAM" id="SSF53756">
    <property type="entry name" value="UDP-Glycosyltransferase/glycogen phosphorylase"/>
    <property type="match status" value="1"/>
</dbReference>
<feature type="domain" description="Glycosyl transferase family 1" evidence="1">
    <location>
        <begin position="190"/>
        <end position="340"/>
    </location>
</feature>
<dbReference type="EMBL" id="FNPI01000017">
    <property type="protein sequence ID" value="SDZ55659.1"/>
    <property type="molecule type" value="Genomic_DNA"/>
</dbReference>
<protein>
    <submittedName>
        <fullName evidence="3">Glycosyltransferase involved in cell wall bisynthesis</fullName>
    </submittedName>
</protein>
<keyword evidence="3" id="KW-0808">Transferase</keyword>
<dbReference type="Proteomes" id="UP000198935">
    <property type="component" value="Unassembled WGS sequence"/>
</dbReference>
<dbReference type="Pfam" id="PF13439">
    <property type="entry name" value="Glyco_transf_4"/>
    <property type="match status" value="1"/>
</dbReference>
<evidence type="ECO:0000259" key="2">
    <source>
        <dbReference type="Pfam" id="PF13439"/>
    </source>
</evidence>
<dbReference type="STRING" id="1503961.SAMN05421736_11715"/>
<dbReference type="GO" id="GO:0016757">
    <property type="term" value="F:glycosyltransferase activity"/>
    <property type="evidence" value="ECO:0007669"/>
    <property type="project" value="InterPro"/>
</dbReference>
<name>A0A1H3U2A8_9BACI</name>
<dbReference type="InterPro" id="IPR028098">
    <property type="entry name" value="Glyco_trans_4-like_N"/>
</dbReference>
<dbReference type="Pfam" id="PF00534">
    <property type="entry name" value="Glycos_transf_1"/>
    <property type="match status" value="1"/>
</dbReference>
<accession>A0A1H3U2A8</accession>
<dbReference type="PANTHER" id="PTHR12526">
    <property type="entry name" value="GLYCOSYLTRANSFERASE"/>
    <property type="match status" value="1"/>
</dbReference>
<dbReference type="CDD" id="cd03811">
    <property type="entry name" value="GT4_GT28_WabH-like"/>
    <property type="match status" value="1"/>
</dbReference>
<dbReference type="Gene3D" id="3.40.50.2000">
    <property type="entry name" value="Glycogen Phosphorylase B"/>
    <property type="match status" value="2"/>
</dbReference>
<keyword evidence="4" id="KW-1185">Reference proteome</keyword>
<dbReference type="OrthoDB" id="9787617at2"/>
<sequence>MKKIKILFFIYQMGGGGAARTLLNIINNLDRNKFSPVLVTLNYNGTYESEIQDDVAFIKLPTKRLSRSVFQLVRIIKNENIDLVFSTIPRVNTIAILAAKLSFTKVKTVVREADNLGGNWRTNLLLLGFGCMYKLSDQIVSLSEGVKENLVQRYKVKPTSIKVIYNPVDLEAIHEKIETGQVEPAFSEILSKKEKLIITAGRLVEQKDQKTLLRAFSEVTKKINSQLVILGEGPLKNELILQAKELNIQGCVHFFGFQSNPYVYLKNADLFVLSSKHEGFSHVIAEALATGTPVVSTECKSGPAEVLNNGEYGYLCAVGDADDMANKMLDILRLSKMEKKEMEAKGYSRASHFDAKKIVKQYEEVFEKVCFKP</sequence>
<proteinExistence type="predicted"/>
<feature type="domain" description="Glycosyltransferase subfamily 4-like N-terminal" evidence="2">
    <location>
        <begin position="16"/>
        <end position="171"/>
    </location>
</feature>
<dbReference type="PANTHER" id="PTHR12526:SF630">
    <property type="entry name" value="GLYCOSYLTRANSFERASE"/>
    <property type="match status" value="1"/>
</dbReference>
<gene>
    <name evidence="3" type="ORF">SAMN05421736_11715</name>
</gene>
<organism evidence="3 4">
    <name type="scientific">Evansella caseinilytica</name>
    <dbReference type="NCBI Taxonomy" id="1503961"/>
    <lineage>
        <taxon>Bacteria</taxon>
        <taxon>Bacillati</taxon>
        <taxon>Bacillota</taxon>
        <taxon>Bacilli</taxon>
        <taxon>Bacillales</taxon>
        <taxon>Bacillaceae</taxon>
        <taxon>Evansella</taxon>
    </lineage>
</organism>
<evidence type="ECO:0000313" key="3">
    <source>
        <dbReference type="EMBL" id="SDZ55659.1"/>
    </source>
</evidence>
<dbReference type="InterPro" id="IPR001296">
    <property type="entry name" value="Glyco_trans_1"/>
</dbReference>
<dbReference type="AlphaFoldDB" id="A0A1H3U2A8"/>
<evidence type="ECO:0000259" key="1">
    <source>
        <dbReference type="Pfam" id="PF00534"/>
    </source>
</evidence>